<dbReference type="PROSITE" id="PS50848">
    <property type="entry name" value="START"/>
    <property type="match status" value="1"/>
</dbReference>
<dbReference type="AlphaFoldDB" id="A0A9Q0GHW3"/>
<accession>A0A9Q0GHW3</accession>
<keyword evidence="2" id="KW-0812">Transmembrane</keyword>
<dbReference type="FunFam" id="3.30.530.20:FF:000006">
    <property type="entry name" value="StAR-related lipid transfer protein 7, mitochondrial"/>
    <property type="match status" value="1"/>
</dbReference>
<dbReference type="InterPro" id="IPR002913">
    <property type="entry name" value="START_lipid-bd_dom"/>
</dbReference>
<comment type="caution">
    <text evidence="4">The sequence shown here is derived from an EMBL/GenBank/DDBJ whole genome shotgun (WGS) entry which is preliminary data.</text>
</comment>
<feature type="compositionally biased region" description="Acidic residues" evidence="1">
    <location>
        <begin position="368"/>
        <end position="379"/>
    </location>
</feature>
<dbReference type="CDD" id="cd08870">
    <property type="entry name" value="START_STARD2_7-like"/>
    <property type="match status" value="1"/>
</dbReference>
<protein>
    <recommendedName>
        <fullName evidence="3">START domain-containing protein</fullName>
    </recommendedName>
</protein>
<dbReference type="GO" id="GO:0008289">
    <property type="term" value="F:lipid binding"/>
    <property type="evidence" value="ECO:0007669"/>
    <property type="project" value="InterPro"/>
</dbReference>
<proteinExistence type="predicted"/>
<organism evidence="4 5">
    <name type="scientific">Turnera subulata</name>
    <dbReference type="NCBI Taxonomy" id="218843"/>
    <lineage>
        <taxon>Eukaryota</taxon>
        <taxon>Viridiplantae</taxon>
        <taxon>Streptophyta</taxon>
        <taxon>Embryophyta</taxon>
        <taxon>Tracheophyta</taxon>
        <taxon>Spermatophyta</taxon>
        <taxon>Magnoliopsida</taxon>
        <taxon>eudicotyledons</taxon>
        <taxon>Gunneridae</taxon>
        <taxon>Pentapetalae</taxon>
        <taxon>rosids</taxon>
        <taxon>fabids</taxon>
        <taxon>Malpighiales</taxon>
        <taxon>Passifloraceae</taxon>
        <taxon>Turnera</taxon>
    </lineage>
</organism>
<evidence type="ECO:0000256" key="1">
    <source>
        <dbReference type="SAM" id="MobiDB-lite"/>
    </source>
</evidence>
<dbReference type="Gene3D" id="3.30.530.20">
    <property type="match status" value="1"/>
</dbReference>
<dbReference type="Proteomes" id="UP001141552">
    <property type="component" value="Unassembled WGS sequence"/>
</dbReference>
<dbReference type="PANTHER" id="PTHR19308:SF58">
    <property type="entry name" value="POLYKETIDE CYCLASE_DEHYDRASE AND LIPID TRANSPORT SUPERFAMILY PROTEIN"/>
    <property type="match status" value="1"/>
</dbReference>
<dbReference type="PANTHER" id="PTHR19308">
    <property type="entry name" value="PHOSPHATIDYLCHOLINE TRANSFER PROTEIN"/>
    <property type="match status" value="1"/>
</dbReference>
<feature type="transmembrane region" description="Helical" evidence="2">
    <location>
        <begin position="20"/>
        <end position="44"/>
    </location>
</feature>
<feature type="region of interest" description="Disordered" evidence="1">
    <location>
        <begin position="364"/>
        <end position="385"/>
    </location>
</feature>
<feature type="domain" description="START" evidence="3">
    <location>
        <begin position="144"/>
        <end position="335"/>
    </location>
</feature>
<keyword evidence="2" id="KW-1133">Transmembrane helix</keyword>
<name>A0A9Q0GHW3_9ROSI</name>
<reference evidence="4" key="2">
    <citation type="journal article" date="2023" name="Plants (Basel)">
        <title>Annotation of the Turnera subulata (Passifloraceae) Draft Genome Reveals the S-Locus Evolved after the Divergence of Turneroideae from Passifloroideae in a Stepwise Manner.</title>
        <authorList>
            <person name="Henning P.M."/>
            <person name="Roalson E.H."/>
            <person name="Mir W."/>
            <person name="McCubbin A.G."/>
            <person name="Shore J.S."/>
        </authorList>
    </citation>
    <scope>NUCLEOTIDE SEQUENCE</scope>
    <source>
        <strain evidence="4">F60SS</strain>
    </source>
</reference>
<dbReference type="GO" id="GO:0005737">
    <property type="term" value="C:cytoplasm"/>
    <property type="evidence" value="ECO:0007669"/>
    <property type="project" value="UniProtKB-ARBA"/>
</dbReference>
<keyword evidence="5" id="KW-1185">Reference proteome</keyword>
<dbReference type="InterPro" id="IPR051213">
    <property type="entry name" value="START_lipid_transfer"/>
</dbReference>
<reference evidence="4" key="1">
    <citation type="submission" date="2022-02" db="EMBL/GenBank/DDBJ databases">
        <authorList>
            <person name="Henning P.M."/>
            <person name="McCubbin A.G."/>
            <person name="Shore J.S."/>
        </authorList>
    </citation>
    <scope>NUCLEOTIDE SEQUENCE</scope>
    <source>
        <strain evidence="4">F60SS</strain>
        <tissue evidence="4">Leaves</tissue>
    </source>
</reference>
<evidence type="ECO:0000259" key="3">
    <source>
        <dbReference type="PROSITE" id="PS50848"/>
    </source>
</evidence>
<dbReference type="SUPFAM" id="SSF55961">
    <property type="entry name" value="Bet v1-like"/>
    <property type="match status" value="1"/>
</dbReference>
<sequence length="429" mass="48643">MALVSALWEILQRPRTGDVLVELVIFMVPLWVAVIVGVLVGWAWKPKWANLGRDSTKQALAVGDSQATTLSSLIPSFNSFKFQLPCCIPWSADVGPPSKDSCPQSPPFHSNSSPPRAQKDKSMLVMEDDLEYLWKLVEEKDGGPAWIQMMDRSTPTMGYQAWRRDLQSGPPQYRSRTVFEDATPEMVRDFFWDDEFRMKWDDMLVEAKILEECPITGTMMVQWVRKFPFFCSDREYIIGRRIWESGRLYYCVTKGVPCASVPRRNKPRRVDLYYSSWCIRAVESRRGDGQLTACEVLLFHYEDMGIPWEIAKLGVRQGMWGAVKKIDPGLRAYQKQRASSTSPLSRCAFMAQINTKVSSDYLQSLENSDGDSSEAESQDSSEKPNGRNIPKFIVVGGAIALACTLDRGLLTKALIFGVARRFANMGRRL</sequence>
<evidence type="ECO:0000313" key="4">
    <source>
        <dbReference type="EMBL" id="KAJ4850182.1"/>
    </source>
</evidence>
<evidence type="ECO:0000256" key="2">
    <source>
        <dbReference type="SAM" id="Phobius"/>
    </source>
</evidence>
<dbReference type="OrthoDB" id="1295045at2759"/>
<feature type="region of interest" description="Disordered" evidence="1">
    <location>
        <begin position="98"/>
        <end position="120"/>
    </location>
</feature>
<gene>
    <name evidence="4" type="ORF">Tsubulata_004464</name>
</gene>
<dbReference type="EMBL" id="JAKUCV010000413">
    <property type="protein sequence ID" value="KAJ4850182.1"/>
    <property type="molecule type" value="Genomic_DNA"/>
</dbReference>
<keyword evidence="2" id="KW-0472">Membrane</keyword>
<dbReference type="Pfam" id="PF01852">
    <property type="entry name" value="START"/>
    <property type="match status" value="1"/>
</dbReference>
<feature type="compositionally biased region" description="Polar residues" evidence="1">
    <location>
        <begin position="101"/>
        <end position="115"/>
    </location>
</feature>
<dbReference type="InterPro" id="IPR023393">
    <property type="entry name" value="START-like_dom_sf"/>
</dbReference>
<evidence type="ECO:0000313" key="5">
    <source>
        <dbReference type="Proteomes" id="UP001141552"/>
    </source>
</evidence>